<gene>
    <name evidence="11" type="ORF">MNBD_GAMMA26-1875</name>
</gene>
<dbReference type="PANTHER" id="PTHR33540">
    <property type="entry name" value="TRNA THREONYLCARBAMOYLADENOSINE BIOSYNTHESIS PROTEIN TSAE"/>
    <property type="match status" value="1"/>
</dbReference>
<keyword evidence="4" id="KW-0963">Cytoplasm</keyword>
<dbReference type="GO" id="GO:0002949">
    <property type="term" value="P:tRNA threonylcarbamoyladenosine modification"/>
    <property type="evidence" value="ECO:0007669"/>
    <property type="project" value="InterPro"/>
</dbReference>
<evidence type="ECO:0000256" key="10">
    <source>
        <dbReference type="ARBA" id="ARBA00032441"/>
    </source>
</evidence>
<dbReference type="PANTHER" id="PTHR33540:SF2">
    <property type="entry name" value="TRNA THREONYLCARBAMOYLADENOSINE BIOSYNTHESIS PROTEIN TSAE"/>
    <property type="match status" value="1"/>
</dbReference>
<comment type="subcellular location">
    <subcellularLocation>
        <location evidence="1">Cytoplasm</location>
    </subcellularLocation>
</comment>
<keyword evidence="8" id="KW-0067">ATP-binding</keyword>
<dbReference type="Pfam" id="PF02367">
    <property type="entry name" value="TsaE"/>
    <property type="match status" value="1"/>
</dbReference>
<protein>
    <recommendedName>
        <fullName evidence="3">tRNA threonylcarbamoyladenosine biosynthesis protein TsaE</fullName>
    </recommendedName>
    <alternativeName>
        <fullName evidence="10">t(6)A37 threonylcarbamoyladenosine biosynthesis protein TsaE</fullName>
    </alternativeName>
</protein>
<evidence type="ECO:0000256" key="7">
    <source>
        <dbReference type="ARBA" id="ARBA00022741"/>
    </source>
</evidence>
<proteinExistence type="inferred from homology"/>
<dbReference type="EMBL" id="UOFX01000051">
    <property type="protein sequence ID" value="VAX09344.1"/>
    <property type="molecule type" value="Genomic_DNA"/>
</dbReference>
<reference evidence="11" key="1">
    <citation type="submission" date="2018-06" db="EMBL/GenBank/DDBJ databases">
        <authorList>
            <person name="Zhirakovskaya E."/>
        </authorList>
    </citation>
    <scope>NUCLEOTIDE SEQUENCE</scope>
</reference>
<organism evidence="11">
    <name type="scientific">hydrothermal vent metagenome</name>
    <dbReference type="NCBI Taxonomy" id="652676"/>
    <lineage>
        <taxon>unclassified sequences</taxon>
        <taxon>metagenomes</taxon>
        <taxon>ecological metagenomes</taxon>
    </lineage>
</organism>
<evidence type="ECO:0000256" key="5">
    <source>
        <dbReference type="ARBA" id="ARBA00022694"/>
    </source>
</evidence>
<evidence type="ECO:0000256" key="6">
    <source>
        <dbReference type="ARBA" id="ARBA00022723"/>
    </source>
</evidence>
<dbReference type="GO" id="GO:0005737">
    <property type="term" value="C:cytoplasm"/>
    <property type="evidence" value="ECO:0007669"/>
    <property type="project" value="UniProtKB-SubCell"/>
</dbReference>
<sequence length="156" mass="16778">MPTSLDICGESAQEAVGAALAAVCPPACIIYLKGNLGAGKTTLVRGFIRELGHIGAVKSPTYTLLESYDLAGRHCYHLDLYRVADPGELEYLGIRDLLQSDAILLVEWPEKGEGELPQADLIISIHYADGGRRLILEPDTPDGVQLVQDFGVTTNS</sequence>
<dbReference type="SUPFAM" id="SSF52540">
    <property type="entry name" value="P-loop containing nucleoside triphosphate hydrolases"/>
    <property type="match status" value="1"/>
</dbReference>
<dbReference type="NCBIfam" id="TIGR00150">
    <property type="entry name" value="T6A_YjeE"/>
    <property type="match status" value="1"/>
</dbReference>
<dbReference type="AlphaFoldDB" id="A0A3B1BBQ0"/>
<keyword evidence="7" id="KW-0547">Nucleotide-binding</keyword>
<evidence type="ECO:0000256" key="4">
    <source>
        <dbReference type="ARBA" id="ARBA00022490"/>
    </source>
</evidence>
<dbReference type="GO" id="GO:0046872">
    <property type="term" value="F:metal ion binding"/>
    <property type="evidence" value="ECO:0007669"/>
    <property type="project" value="UniProtKB-KW"/>
</dbReference>
<keyword evidence="5" id="KW-0819">tRNA processing</keyword>
<dbReference type="Gene3D" id="3.40.50.300">
    <property type="entry name" value="P-loop containing nucleotide triphosphate hydrolases"/>
    <property type="match status" value="1"/>
</dbReference>
<dbReference type="InterPro" id="IPR003442">
    <property type="entry name" value="T6A_TsaE"/>
</dbReference>
<evidence type="ECO:0000256" key="9">
    <source>
        <dbReference type="ARBA" id="ARBA00022842"/>
    </source>
</evidence>
<keyword evidence="6" id="KW-0479">Metal-binding</keyword>
<keyword evidence="9" id="KW-0460">Magnesium</keyword>
<evidence type="ECO:0000256" key="2">
    <source>
        <dbReference type="ARBA" id="ARBA00007599"/>
    </source>
</evidence>
<evidence type="ECO:0000256" key="8">
    <source>
        <dbReference type="ARBA" id="ARBA00022840"/>
    </source>
</evidence>
<evidence type="ECO:0000256" key="3">
    <source>
        <dbReference type="ARBA" id="ARBA00019010"/>
    </source>
</evidence>
<dbReference type="InterPro" id="IPR027417">
    <property type="entry name" value="P-loop_NTPase"/>
</dbReference>
<accession>A0A3B1BBQ0</accession>
<evidence type="ECO:0000313" key="11">
    <source>
        <dbReference type="EMBL" id="VAX09344.1"/>
    </source>
</evidence>
<dbReference type="GO" id="GO:0005524">
    <property type="term" value="F:ATP binding"/>
    <property type="evidence" value="ECO:0007669"/>
    <property type="project" value="UniProtKB-KW"/>
</dbReference>
<name>A0A3B1BBQ0_9ZZZZ</name>
<evidence type="ECO:0000256" key="1">
    <source>
        <dbReference type="ARBA" id="ARBA00004496"/>
    </source>
</evidence>
<comment type="similarity">
    <text evidence="2">Belongs to the TsaE family.</text>
</comment>